<dbReference type="InParanoid" id="G0P9R7"/>
<proteinExistence type="predicted"/>
<dbReference type="FunCoup" id="G0P9R7">
    <property type="interactions" value="1894"/>
</dbReference>
<name>G0P9R7_CAEBE</name>
<evidence type="ECO:0000313" key="3">
    <source>
        <dbReference type="Proteomes" id="UP000008068"/>
    </source>
</evidence>
<dbReference type="HOGENOM" id="CLU_1653706_0_0_1"/>
<feature type="chain" id="PRO_5003406526" evidence="1">
    <location>
        <begin position="26"/>
        <end position="163"/>
    </location>
</feature>
<keyword evidence="3" id="KW-1185">Reference proteome</keyword>
<dbReference type="STRING" id="135651.G0P9R7"/>
<gene>
    <name evidence="2" type="ORF">CAEBREN_20364</name>
</gene>
<evidence type="ECO:0000256" key="1">
    <source>
        <dbReference type="SAM" id="SignalP"/>
    </source>
</evidence>
<organism evidence="3">
    <name type="scientific">Caenorhabditis brenneri</name>
    <name type="common">Nematode worm</name>
    <dbReference type="NCBI Taxonomy" id="135651"/>
    <lineage>
        <taxon>Eukaryota</taxon>
        <taxon>Metazoa</taxon>
        <taxon>Ecdysozoa</taxon>
        <taxon>Nematoda</taxon>
        <taxon>Chromadorea</taxon>
        <taxon>Rhabditida</taxon>
        <taxon>Rhabditina</taxon>
        <taxon>Rhabditomorpha</taxon>
        <taxon>Rhabditoidea</taxon>
        <taxon>Rhabditidae</taxon>
        <taxon>Peloderinae</taxon>
        <taxon>Caenorhabditis</taxon>
    </lineage>
</organism>
<accession>G0P9R7</accession>
<protein>
    <submittedName>
        <fullName evidence="2">Uncharacterized protein</fullName>
    </submittedName>
</protein>
<dbReference type="eggNOG" id="KOG4726">
    <property type="taxonomic scope" value="Eukaryota"/>
</dbReference>
<sequence>MQYQKQYSKTSLALLLILNVATSSASIFTSSDDVSEVTSSTTTSTTAVAIRAKRQCGGMGGCCGGMSGCGCGSMGMCGQTCCPSAPPPCSCGTPGCMQCVQQTVLVPVTTTTCCKCCQPVCTNACTNGGGCSCGCTRGGCSRKRRSLLAIASEEMSKKGDVMI</sequence>
<evidence type="ECO:0000313" key="2">
    <source>
        <dbReference type="EMBL" id="EGT48717.1"/>
    </source>
</evidence>
<keyword evidence="1" id="KW-0732">Signal</keyword>
<feature type="signal peptide" evidence="1">
    <location>
        <begin position="1"/>
        <end position="25"/>
    </location>
</feature>
<reference evidence="3" key="1">
    <citation type="submission" date="2011-07" db="EMBL/GenBank/DDBJ databases">
        <authorList>
            <consortium name="Caenorhabditis brenneri Sequencing and Analysis Consortium"/>
            <person name="Wilson R.K."/>
        </authorList>
    </citation>
    <scope>NUCLEOTIDE SEQUENCE [LARGE SCALE GENOMIC DNA]</scope>
    <source>
        <strain evidence="3">PB2801</strain>
    </source>
</reference>
<dbReference type="EMBL" id="GL380157">
    <property type="protein sequence ID" value="EGT48717.1"/>
    <property type="molecule type" value="Genomic_DNA"/>
</dbReference>
<dbReference type="Proteomes" id="UP000008068">
    <property type="component" value="Unassembled WGS sequence"/>
</dbReference>
<dbReference type="AlphaFoldDB" id="G0P9R7"/>